<protein>
    <submittedName>
        <fullName evidence="1">Osmotically inducible protein OsmC</fullName>
    </submittedName>
</protein>
<sequence>MATQKISLNWKEGVYFESEGPGGIVPIDGSEEVGGQGKGLRPKALMLSALAGCSGIDVASLIKKMRIDVDTFDIDVEAELTEEHPKFYHKVWVNFNFYGDNLNEKKIEKAVTLSVDTYCGVMEMFRQFATVETKINYFPKK</sequence>
<accession>A0A1B1Y8I7</accession>
<gene>
    <name evidence="1" type="ORF">AXE80_12420</name>
</gene>
<dbReference type="PANTHER" id="PTHR34352:SF1">
    <property type="entry name" value="PROTEIN YHFA"/>
    <property type="match status" value="1"/>
</dbReference>
<dbReference type="InterPro" id="IPR036102">
    <property type="entry name" value="OsmC/Ohrsf"/>
</dbReference>
<reference evidence="1 2" key="1">
    <citation type="submission" date="2016-02" db="EMBL/GenBank/DDBJ databases">
        <authorList>
            <person name="Wen L."/>
            <person name="He K."/>
            <person name="Yang H."/>
        </authorList>
    </citation>
    <scope>NUCLEOTIDE SEQUENCE [LARGE SCALE GENOMIC DNA]</scope>
    <source>
        <strain evidence="1 2">CZ1127</strain>
    </source>
</reference>
<evidence type="ECO:0000313" key="1">
    <source>
        <dbReference type="EMBL" id="ANW97039.1"/>
    </source>
</evidence>
<dbReference type="Proteomes" id="UP000092967">
    <property type="component" value="Chromosome"/>
</dbReference>
<dbReference type="EMBL" id="CP014224">
    <property type="protein sequence ID" value="ANW97039.1"/>
    <property type="molecule type" value="Genomic_DNA"/>
</dbReference>
<dbReference type="Pfam" id="PF02566">
    <property type="entry name" value="OsmC"/>
    <property type="match status" value="1"/>
</dbReference>
<dbReference type="KEGG" id="wfu:AXE80_12420"/>
<dbReference type="PANTHER" id="PTHR34352">
    <property type="entry name" value="PROTEIN YHFA"/>
    <property type="match status" value="1"/>
</dbReference>
<dbReference type="OrthoDB" id="9804010at2"/>
<dbReference type="InterPro" id="IPR003718">
    <property type="entry name" value="OsmC/Ohr_fam"/>
</dbReference>
<name>A0A1B1Y8I7_9FLAO</name>
<dbReference type="InterPro" id="IPR015946">
    <property type="entry name" value="KH_dom-like_a/b"/>
</dbReference>
<keyword evidence="2" id="KW-1185">Reference proteome</keyword>
<proteinExistence type="predicted"/>
<dbReference type="RefSeq" id="WP_068827823.1">
    <property type="nucleotide sequence ID" value="NZ_CP014224.1"/>
</dbReference>
<dbReference type="Gene3D" id="3.30.300.20">
    <property type="match status" value="1"/>
</dbReference>
<organism evidence="1 2">
    <name type="scientific">Wenyingzhuangia fucanilytica</name>
    <dbReference type="NCBI Taxonomy" id="1790137"/>
    <lineage>
        <taxon>Bacteria</taxon>
        <taxon>Pseudomonadati</taxon>
        <taxon>Bacteroidota</taxon>
        <taxon>Flavobacteriia</taxon>
        <taxon>Flavobacteriales</taxon>
        <taxon>Flavobacteriaceae</taxon>
        <taxon>Wenyingzhuangia</taxon>
    </lineage>
</organism>
<dbReference type="SUPFAM" id="SSF82784">
    <property type="entry name" value="OsmC-like"/>
    <property type="match status" value="1"/>
</dbReference>
<evidence type="ECO:0000313" key="2">
    <source>
        <dbReference type="Proteomes" id="UP000092967"/>
    </source>
</evidence>
<dbReference type="AlphaFoldDB" id="A0A1B1Y8I7"/>
<dbReference type="STRING" id="1790137.AXE80_12420"/>